<feature type="region of interest" description="Disordered" evidence="10">
    <location>
        <begin position="590"/>
        <end position="765"/>
    </location>
</feature>
<feature type="compositionally biased region" description="Polar residues" evidence="10">
    <location>
        <begin position="1"/>
        <end position="13"/>
    </location>
</feature>
<evidence type="ECO:0000313" key="13">
    <source>
        <dbReference type="Proteomes" id="UP000094819"/>
    </source>
</evidence>
<evidence type="ECO:0000256" key="3">
    <source>
        <dbReference type="ARBA" id="ARBA00022679"/>
    </source>
</evidence>
<evidence type="ECO:0000256" key="5">
    <source>
        <dbReference type="ARBA" id="ARBA00022777"/>
    </source>
</evidence>
<dbReference type="SUPFAM" id="SSF56112">
    <property type="entry name" value="Protein kinase-like (PK-like)"/>
    <property type="match status" value="1"/>
</dbReference>
<gene>
    <name evidence="12" type="ORF">L198_04790</name>
</gene>
<feature type="compositionally biased region" description="Polar residues" evidence="10">
    <location>
        <begin position="126"/>
        <end position="141"/>
    </location>
</feature>
<name>A0A1E3J1C6_9TREE</name>
<dbReference type="PROSITE" id="PS00107">
    <property type="entry name" value="PROTEIN_KINASE_ATP"/>
    <property type="match status" value="1"/>
</dbReference>
<evidence type="ECO:0000256" key="2">
    <source>
        <dbReference type="ARBA" id="ARBA00022527"/>
    </source>
</evidence>
<accession>A0A1E3J1C6</accession>
<dbReference type="InterPro" id="IPR000719">
    <property type="entry name" value="Prot_kinase_dom"/>
</dbReference>
<dbReference type="RefSeq" id="XP_019030928.1">
    <property type="nucleotide sequence ID" value="XM_019176896.1"/>
</dbReference>
<dbReference type="OrthoDB" id="192887at2759"/>
<evidence type="ECO:0000256" key="1">
    <source>
        <dbReference type="ARBA" id="ARBA00012411"/>
    </source>
</evidence>
<dbReference type="Proteomes" id="UP000094819">
    <property type="component" value="Unassembled WGS sequence"/>
</dbReference>
<dbReference type="Gene3D" id="3.30.200.20">
    <property type="entry name" value="Phosphorylase Kinase, domain 1"/>
    <property type="match status" value="1"/>
</dbReference>
<keyword evidence="13" id="KW-1185">Reference proteome</keyword>
<feature type="compositionally biased region" description="Polar residues" evidence="10">
    <location>
        <begin position="29"/>
        <end position="43"/>
    </location>
</feature>
<feature type="compositionally biased region" description="Gly residues" evidence="10">
    <location>
        <begin position="791"/>
        <end position="804"/>
    </location>
</feature>
<comment type="activity regulation">
    <text evidence="8">Activated by threonine and tyrosine phosphorylation.</text>
</comment>
<keyword evidence="5 8" id="KW-0418">Kinase</keyword>
<proteinExistence type="inferred from homology"/>
<dbReference type="FunFam" id="1.10.510.10:FF:000040">
    <property type="entry name" value="Mitogen-activated protein kinase"/>
    <property type="match status" value="1"/>
</dbReference>
<keyword evidence="4 7" id="KW-0547">Nucleotide-binding</keyword>
<dbReference type="Pfam" id="PF00069">
    <property type="entry name" value="Pkinase"/>
    <property type="match status" value="1"/>
</dbReference>
<dbReference type="InterPro" id="IPR017441">
    <property type="entry name" value="Protein_kinase_ATP_BS"/>
</dbReference>
<dbReference type="PROSITE" id="PS01351">
    <property type="entry name" value="MAPK"/>
    <property type="match status" value="1"/>
</dbReference>
<keyword evidence="9" id="KW-0175">Coiled coil</keyword>
<comment type="cofactor">
    <cofactor evidence="8">
        <name>Mg(2+)</name>
        <dbReference type="ChEBI" id="CHEBI:18420"/>
    </cofactor>
</comment>
<comment type="catalytic activity">
    <reaction evidence="8">
        <text>L-threonyl-[protein] + ATP = O-phospho-L-threonyl-[protein] + ADP + H(+)</text>
        <dbReference type="Rhea" id="RHEA:46608"/>
        <dbReference type="Rhea" id="RHEA-COMP:11060"/>
        <dbReference type="Rhea" id="RHEA-COMP:11605"/>
        <dbReference type="ChEBI" id="CHEBI:15378"/>
        <dbReference type="ChEBI" id="CHEBI:30013"/>
        <dbReference type="ChEBI" id="CHEBI:30616"/>
        <dbReference type="ChEBI" id="CHEBI:61977"/>
        <dbReference type="ChEBI" id="CHEBI:456216"/>
        <dbReference type="EC" id="2.7.11.24"/>
    </reaction>
</comment>
<dbReference type="SMART" id="SM00220">
    <property type="entry name" value="S_TKc"/>
    <property type="match status" value="1"/>
</dbReference>
<dbReference type="InterPro" id="IPR050117">
    <property type="entry name" value="MAPK"/>
</dbReference>
<dbReference type="PROSITE" id="PS00108">
    <property type="entry name" value="PROTEIN_KINASE_ST"/>
    <property type="match status" value="1"/>
</dbReference>
<feature type="compositionally biased region" description="Low complexity" evidence="10">
    <location>
        <begin position="595"/>
        <end position="627"/>
    </location>
</feature>
<dbReference type="EMBL" id="AWGH01000014">
    <property type="protein sequence ID" value="ODN94649.1"/>
    <property type="molecule type" value="Genomic_DNA"/>
</dbReference>
<reference evidence="12 13" key="1">
    <citation type="submission" date="2016-06" db="EMBL/GenBank/DDBJ databases">
        <title>Evolution of pathogenesis and genome organization in the Tremellales.</title>
        <authorList>
            <person name="Cuomo C."/>
            <person name="Litvintseva A."/>
            <person name="Heitman J."/>
            <person name="Chen Y."/>
            <person name="Sun S."/>
            <person name="Springer D."/>
            <person name="Dromer F."/>
            <person name="Young S."/>
            <person name="Zeng Q."/>
            <person name="Chapman S."/>
            <person name="Gujja S."/>
            <person name="Saif S."/>
            <person name="Birren B."/>
        </authorList>
    </citation>
    <scope>NUCLEOTIDE SEQUENCE [LARGE SCALE GENOMIC DNA]</scope>
    <source>
        <strain evidence="12 13">CBS 7118</strain>
    </source>
</reference>
<protein>
    <recommendedName>
        <fullName evidence="1 8">Mitogen-activated protein kinase</fullName>
        <ecNumber evidence="1 8">2.7.11.24</ecNumber>
    </recommendedName>
</protein>
<keyword evidence="3 8" id="KW-0808">Transferase</keyword>
<feature type="compositionally biased region" description="Low complexity" evidence="10">
    <location>
        <begin position="75"/>
        <end position="89"/>
    </location>
</feature>
<dbReference type="InterPro" id="IPR011009">
    <property type="entry name" value="Kinase-like_dom_sf"/>
</dbReference>
<comment type="similarity">
    <text evidence="8">Belongs to the protein kinase superfamily. Ser/Thr protein kinase family. MAP kinase subfamily.</text>
</comment>
<feature type="compositionally biased region" description="Basic and acidic residues" evidence="10">
    <location>
        <begin position="736"/>
        <end position="750"/>
    </location>
</feature>
<dbReference type="InterPro" id="IPR003527">
    <property type="entry name" value="MAP_kinase_CS"/>
</dbReference>
<evidence type="ECO:0000259" key="11">
    <source>
        <dbReference type="PROSITE" id="PS50011"/>
    </source>
</evidence>
<dbReference type="GeneID" id="30194003"/>
<dbReference type="PANTHER" id="PTHR24055">
    <property type="entry name" value="MITOGEN-ACTIVATED PROTEIN KINASE"/>
    <property type="match status" value="1"/>
</dbReference>
<dbReference type="PROSITE" id="PS50011">
    <property type="entry name" value="PROTEIN_KINASE_DOM"/>
    <property type="match status" value="1"/>
</dbReference>
<feature type="binding site" evidence="7">
    <location>
        <position position="249"/>
    </location>
    <ligand>
        <name>ATP</name>
        <dbReference type="ChEBI" id="CHEBI:30616"/>
    </ligand>
</feature>
<dbReference type="InterPro" id="IPR008271">
    <property type="entry name" value="Ser/Thr_kinase_AS"/>
</dbReference>
<feature type="domain" description="Protein kinase" evidence="11">
    <location>
        <begin position="220"/>
        <end position="513"/>
    </location>
</feature>
<feature type="compositionally biased region" description="Polar residues" evidence="10">
    <location>
        <begin position="710"/>
        <end position="735"/>
    </location>
</feature>
<sequence>MSPSISLSPSNAAPQPMFPRSQAPRPTHTHSSPALNIISNKSSPAGPAGGPTVRRAPSAPAAAVGDRVTGVSEKLVSLATSSGSSSVEEATGKPSSTSPLAVFNQPLLPSAPIPEPITGLPKRRPSTSSSHAASRLPSRSHTPAIHNGGETDTADGKPTPQTGASRMAAAAKRGLDGEVGGEEVADLYEEGHPLSEKCLREKDYKSLTVFDHPFHIPNRFNLLRSLGKGAYGLVINVQDTYTDTTLAVKCITRVFDKVILAKRALREITLLRHFWGHENLTGLVDLDHVWDGYNEIYLYMEPMEADLHQIIRSDQTLTPAHSQYFTYQLLRGMAYIHSANVIHRDLKPGNLLVNGDCELKICDFGLARGFRAVDGEEGQEDGKMTEYVATRWYRAPEIMLSNKRYTTAIDVWSIGCIIAELLGRQPIFRGDSYVEQLTLIFQTLGTPEDETLEKLAGEKACAFVRSLPHYEPKDLRDRYPDAEDDAIDLTKKLLQFDHHLRPTVADALKHPYVAKYHDPSDEPPCEIFTKWEEVEGLKTIEELREAISREIREIREEVRAIVEEEEDGEEEMMVYDDGKVFFETPDMLAAPTLESSDPSDPVTSSTNIITPSTPPTATATANATAPPSQSPKSIPFPVHPRSSSHSVSSSRASSAPRTREHSPSTPHTALLEESFGAPYGRVSRRSSTHSLGGGRRPGSLFFHPFGSGMTPMSSIVPSHPSTPSTATAFNQNQEPETARDTSLESRDRRPSGHWRSRSRAASQVGGSLVLDRLAALDVKDHHDPSKRADGAAGGQGRVGLGIGGDAEVPPMTVSPSDAPPSAPPKAFGLI</sequence>
<feature type="coiled-coil region" evidence="9">
    <location>
        <begin position="537"/>
        <end position="571"/>
    </location>
</feature>
<comment type="caution">
    <text evidence="12">The sequence shown here is derived from an EMBL/GenBank/DDBJ whole genome shotgun (WGS) entry which is preliminary data.</text>
</comment>
<feature type="compositionally biased region" description="Low complexity" evidence="10">
    <location>
        <begin position="53"/>
        <end position="64"/>
    </location>
</feature>
<dbReference type="GO" id="GO:0004707">
    <property type="term" value="F:MAP kinase activity"/>
    <property type="evidence" value="ECO:0007669"/>
    <property type="project" value="UniProtKB-EC"/>
</dbReference>
<dbReference type="EC" id="2.7.11.24" evidence="1 8"/>
<evidence type="ECO:0000256" key="10">
    <source>
        <dbReference type="SAM" id="MobiDB-lite"/>
    </source>
</evidence>
<evidence type="ECO:0000256" key="9">
    <source>
        <dbReference type="SAM" id="Coils"/>
    </source>
</evidence>
<evidence type="ECO:0000256" key="6">
    <source>
        <dbReference type="ARBA" id="ARBA00022840"/>
    </source>
</evidence>
<dbReference type="AlphaFoldDB" id="A0A1E3J1C6"/>
<keyword evidence="8" id="KW-0460">Magnesium</keyword>
<keyword evidence="6 7" id="KW-0067">ATP-binding</keyword>
<dbReference type="GO" id="GO:0005524">
    <property type="term" value="F:ATP binding"/>
    <property type="evidence" value="ECO:0007669"/>
    <property type="project" value="UniProtKB-UniRule"/>
</dbReference>
<feature type="region of interest" description="Disordered" evidence="10">
    <location>
        <begin position="1"/>
        <end position="175"/>
    </location>
</feature>
<feature type="region of interest" description="Disordered" evidence="10">
    <location>
        <begin position="780"/>
        <end position="830"/>
    </location>
</feature>
<organism evidence="12 13">
    <name type="scientific">Cryptococcus wingfieldii CBS 7118</name>
    <dbReference type="NCBI Taxonomy" id="1295528"/>
    <lineage>
        <taxon>Eukaryota</taxon>
        <taxon>Fungi</taxon>
        <taxon>Dikarya</taxon>
        <taxon>Basidiomycota</taxon>
        <taxon>Agaricomycotina</taxon>
        <taxon>Tremellomycetes</taxon>
        <taxon>Tremellales</taxon>
        <taxon>Cryptococcaceae</taxon>
        <taxon>Cryptococcus</taxon>
    </lineage>
</organism>
<evidence type="ECO:0000256" key="7">
    <source>
        <dbReference type="PROSITE-ProRule" id="PRU10141"/>
    </source>
</evidence>
<dbReference type="Gene3D" id="1.10.510.10">
    <property type="entry name" value="Transferase(Phosphotransferase) domain 1"/>
    <property type="match status" value="1"/>
</dbReference>
<feature type="compositionally biased region" description="Low complexity" evidence="10">
    <location>
        <begin position="639"/>
        <end position="655"/>
    </location>
</feature>
<evidence type="ECO:0000313" key="12">
    <source>
        <dbReference type="EMBL" id="ODN94649.1"/>
    </source>
</evidence>
<keyword evidence="2 8" id="KW-0723">Serine/threonine-protein kinase</keyword>
<feature type="compositionally biased region" description="Basic and acidic residues" evidence="10">
    <location>
        <begin position="780"/>
        <end position="789"/>
    </location>
</feature>
<evidence type="ECO:0000256" key="4">
    <source>
        <dbReference type="ARBA" id="ARBA00022741"/>
    </source>
</evidence>
<evidence type="ECO:0000256" key="8">
    <source>
        <dbReference type="RuleBase" id="RU361165"/>
    </source>
</evidence>